<dbReference type="InterPro" id="IPR013762">
    <property type="entry name" value="Integrase-like_cat_sf"/>
</dbReference>
<feature type="domain" description="Tyr recombinase" evidence="2">
    <location>
        <begin position="7"/>
        <end position="215"/>
    </location>
</feature>
<dbReference type="EMBL" id="FNEH01000028">
    <property type="protein sequence ID" value="SDJ10622.1"/>
    <property type="molecule type" value="Genomic_DNA"/>
</dbReference>
<dbReference type="SUPFAM" id="SSF56349">
    <property type="entry name" value="DNA breaking-rejoining enzymes"/>
    <property type="match status" value="1"/>
</dbReference>
<dbReference type="InterPro" id="IPR011010">
    <property type="entry name" value="DNA_brk_join_enz"/>
</dbReference>
<evidence type="ECO:0000313" key="4">
    <source>
        <dbReference type="Proteomes" id="UP000198945"/>
    </source>
</evidence>
<accession>A0A1G8R0W5</accession>
<reference evidence="3 4" key="1">
    <citation type="submission" date="2016-10" db="EMBL/GenBank/DDBJ databases">
        <authorList>
            <person name="de Groot N.N."/>
        </authorList>
    </citation>
    <scope>NUCLEOTIDE SEQUENCE [LARGE SCALE GENOMIC DNA]</scope>
    <source>
        <strain evidence="3 4">WG7</strain>
    </source>
</reference>
<dbReference type="GO" id="GO:0006310">
    <property type="term" value="P:DNA recombination"/>
    <property type="evidence" value="ECO:0007669"/>
    <property type="project" value="UniProtKB-KW"/>
</dbReference>
<dbReference type="AlphaFoldDB" id="A0A1G8R0W5"/>
<evidence type="ECO:0000256" key="1">
    <source>
        <dbReference type="ARBA" id="ARBA00023172"/>
    </source>
</evidence>
<dbReference type="PROSITE" id="PS51898">
    <property type="entry name" value="TYR_RECOMBINASE"/>
    <property type="match status" value="1"/>
</dbReference>
<dbReference type="Gene3D" id="1.10.443.10">
    <property type="entry name" value="Intergrase catalytic core"/>
    <property type="match status" value="1"/>
</dbReference>
<dbReference type="Proteomes" id="UP000198945">
    <property type="component" value="Unassembled WGS sequence"/>
</dbReference>
<evidence type="ECO:0000259" key="2">
    <source>
        <dbReference type="PROSITE" id="PS51898"/>
    </source>
</evidence>
<evidence type="ECO:0000313" key="3">
    <source>
        <dbReference type="EMBL" id="SDJ10622.1"/>
    </source>
</evidence>
<protein>
    <submittedName>
        <fullName evidence="3">Integrase/recombinase XerD</fullName>
    </submittedName>
</protein>
<sequence length="221" mass="26080">MPKRGRRIPEVLSEEEQKKLLEVFNERYPTALRNKTMIRLMLKAGLRLAETLNLKWSDINFPAAKLSVVEGKGRKDRNLWLGEKTLNQLGKWRERQHKVLTEKDISNESNLVFTSLTGNQLNEANVRKMVYRYAKKAGIQEEVEKKYRDEEGNELEETYLQKKVSPHVLRHTFATELYRMTNDLRKVQKTLGHSSIQTTMIYTHLVDEELENDMKKLDEKY</sequence>
<keyword evidence="1" id="KW-0233">DNA recombination</keyword>
<dbReference type="InterPro" id="IPR050090">
    <property type="entry name" value="Tyrosine_recombinase_XerCD"/>
</dbReference>
<name>A0A1G8R0W5_9FIRM</name>
<dbReference type="GO" id="GO:0003677">
    <property type="term" value="F:DNA binding"/>
    <property type="evidence" value="ECO:0007669"/>
    <property type="project" value="InterPro"/>
</dbReference>
<dbReference type="PANTHER" id="PTHR30349">
    <property type="entry name" value="PHAGE INTEGRASE-RELATED"/>
    <property type="match status" value="1"/>
</dbReference>
<gene>
    <name evidence="3" type="ORF">SAMN04515654_1285</name>
</gene>
<dbReference type="GO" id="GO:0015074">
    <property type="term" value="P:DNA integration"/>
    <property type="evidence" value="ECO:0007669"/>
    <property type="project" value="InterPro"/>
</dbReference>
<dbReference type="RefSeq" id="WP_089717282.1">
    <property type="nucleotide sequence ID" value="NZ_FNEH01000028.1"/>
</dbReference>
<proteinExistence type="predicted"/>
<dbReference type="InterPro" id="IPR002104">
    <property type="entry name" value="Integrase_catalytic"/>
</dbReference>
<dbReference type="Pfam" id="PF00589">
    <property type="entry name" value="Phage_integrase"/>
    <property type="match status" value="1"/>
</dbReference>
<organism evidence="3 4">
    <name type="scientific">Halanaerobium congolense</name>
    <dbReference type="NCBI Taxonomy" id="54121"/>
    <lineage>
        <taxon>Bacteria</taxon>
        <taxon>Bacillati</taxon>
        <taxon>Bacillota</taxon>
        <taxon>Clostridia</taxon>
        <taxon>Halanaerobiales</taxon>
        <taxon>Halanaerobiaceae</taxon>
        <taxon>Halanaerobium</taxon>
    </lineage>
</organism>
<dbReference type="PANTHER" id="PTHR30349:SF64">
    <property type="entry name" value="PROPHAGE INTEGRASE INTD-RELATED"/>
    <property type="match status" value="1"/>
</dbReference>